<dbReference type="AlphaFoldDB" id="A0A7W6MC55"/>
<accession>A0A7W6MC55</accession>
<sequence length="284" mass="32532">MEKIGNRDLWGVADEDDDIQVIEQIDVARGVGKVVDDYNDLIRTLAKIQYHNPDFVLMLRGQTEDHQSNGATILKPSILRENRGRYPGRGPLNDRFQRLKDAERELADAFNRHAIPDPKLRVVKHRIVRWAILQHYKVVDTPLLDVTLSPRIAASFATSNGRPWGFIYVLAVPNISAAVTSSAEAGMQIIRLSSVCPYVAMRPGVQEGYLLGEYPEIDTMETKSRIPYGETDFSLRLISKIKFRPRDFWDLSGFGEATEEHLYPEEDEAFGRMIEELRERFDHY</sequence>
<feature type="domain" description="FRG" evidence="1">
    <location>
        <begin position="53"/>
        <end position="164"/>
    </location>
</feature>
<dbReference type="EMBL" id="JACIFV010000001">
    <property type="protein sequence ID" value="MBB4190011.1"/>
    <property type="molecule type" value="Genomic_DNA"/>
</dbReference>
<dbReference type="InterPro" id="IPR014966">
    <property type="entry name" value="FRG-dom"/>
</dbReference>
<reference evidence="2 3" key="1">
    <citation type="submission" date="2020-08" db="EMBL/GenBank/DDBJ databases">
        <title>Genomic Encyclopedia of Type Strains, Phase IV (KMG-V): Genome sequencing to study the core and pangenomes of soil and plant-associated prokaryotes.</title>
        <authorList>
            <person name="Whitman W."/>
        </authorList>
    </citation>
    <scope>NUCLEOTIDE SEQUENCE [LARGE SCALE GENOMIC DNA]</scope>
    <source>
        <strain evidence="2 3">SEMIA 4074</strain>
    </source>
</reference>
<dbReference type="SMART" id="SM00901">
    <property type="entry name" value="FRG"/>
    <property type="match status" value="1"/>
</dbReference>
<proteinExistence type="predicted"/>
<dbReference type="Proteomes" id="UP000524492">
    <property type="component" value="Unassembled WGS sequence"/>
</dbReference>
<dbReference type="RefSeq" id="WP_184452695.1">
    <property type="nucleotide sequence ID" value="NZ_JACIFV010000001.1"/>
</dbReference>
<protein>
    <recommendedName>
        <fullName evidence="1">FRG domain-containing protein</fullName>
    </recommendedName>
</protein>
<dbReference type="Pfam" id="PF08867">
    <property type="entry name" value="FRG"/>
    <property type="match status" value="1"/>
</dbReference>
<keyword evidence="3" id="KW-1185">Reference proteome</keyword>
<evidence type="ECO:0000313" key="3">
    <source>
        <dbReference type="Proteomes" id="UP000524492"/>
    </source>
</evidence>
<gene>
    <name evidence="2" type="ORF">GGD53_000127</name>
</gene>
<organism evidence="2 3">
    <name type="scientific">Rhizobium aethiopicum</name>
    <dbReference type="NCBI Taxonomy" id="1138170"/>
    <lineage>
        <taxon>Bacteria</taxon>
        <taxon>Pseudomonadati</taxon>
        <taxon>Pseudomonadota</taxon>
        <taxon>Alphaproteobacteria</taxon>
        <taxon>Hyphomicrobiales</taxon>
        <taxon>Rhizobiaceae</taxon>
        <taxon>Rhizobium/Agrobacterium group</taxon>
        <taxon>Rhizobium</taxon>
    </lineage>
</organism>
<evidence type="ECO:0000259" key="1">
    <source>
        <dbReference type="SMART" id="SM00901"/>
    </source>
</evidence>
<name>A0A7W6MC55_9HYPH</name>
<comment type="caution">
    <text evidence="2">The sequence shown here is derived from an EMBL/GenBank/DDBJ whole genome shotgun (WGS) entry which is preliminary data.</text>
</comment>
<evidence type="ECO:0000313" key="2">
    <source>
        <dbReference type="EMBL" id="MBB4190011.1"/>
    </source>
</evidence>